<dbReference type="AlphaFoldDB" id="A0AAD9H189"/>
<comment type="caution">
    <text evidence="2">The sequence shown here is derived from an EMBL/GenBank/DDBJ whole genome shotgun (WGS) entry which is preliminary data.</text>
</comment>
<name>A0AAD9H189_9PEZI</name>
<evidence type="ECO:0000313" key="2">
    <source>
        <dbReference type="EMBL" id="KAK2020540.1"/>
    </source>
</evidence>
<gene>
    <name evidence="2" type="ORF">LX32DRAFT_315455</name>
</gene>
<reference evidence="2" key="1">
    <citation type="submission" date="2021-06" db="EMBL/GenBank/DDBJ databases">
        <title>Comparative genomics, transcriptomics and evolutionary studies reveal genomic signatures of adaptation to plant cell wall in hemibiotrophic fungi.</title>
        <authorList>
            <consortium name="DOE Joint Genome Institute"/>
            <person name="Baroncelli R."/>
            <person name="Diaz J.F."/>
            <person name="Benocci T."/>
            <person name="Peng M."/>
            <person name="Battaglia E."/>
            <person name="Haridas S."/>
            <person name="Andreopoulos W."/>
            <person name="Labutti K."/>
            <person name="Pangilinan J."/>
            <person name="Floch G.L."/>
            <person name="Makela M.R."/>
            <person name="Henrissat B."/>
            <person name="Grigoriev I.V."/>
            <person name="Crouch J.A."/>
            <person name="De Vries R.P."/>
            <person name="Sukno S.A."/>
            <person name="Thon M.R."/>
        </authorList>
    </citation>
    <scope>NUCLEOTIDE SEQUENCE</scope>
    <source>
        <strain evidence="2">MAFF235873</strain>
    </source>
</reference>
<sequence>MERVSSVPPSYSQALQSASPQDDQALPLYRDVAPPSYSDGAPTDPTTSPYRPFPAVMNGYYSMAGIKTLFLCGASRDERLFFVKLHMGLGVKAPLGARNGLLLRNGTSSKDAVIAAAGDDLPLAARVHAPDKPTTIVHLPPLEPRANTRGMDTEVMRAGPAGDDVVFLFSVEVGERQQRERFEWREIKKRGDDAAKPGGFRLVQVSNRRKGTTASTSCCGAASDAEVLALLLWSPGLSKMTHPFSLQLQGRAMSMGSRWSLTVVATALRLWELYIQSKVGQARLR</sequence>
<keyword evidence="3" id="KW-1185">Reference proteome</keyword>
<feature type="compositionally biased region" description="Polar residues" evidence="1">
    <location>
        <begin position="7"/>
        <end position="22"/>
    </location>
</feature>
<dbReference type="EMBL" id="MU843221">
    <property type="protein sequence ID" value="KAK2020540.1"/>
    <property type="molecule type" value="Genomic_DNA"/>
</dbReference>
<organism evidence="2 3">
    <name type="scientific">Colletotrichum zoysiae</name>
    <dbReference type="NCBI Taxonomy" id="1216348"/>
    <lineage>
        <taxon>Eukaryota</taxon>
        <taxon>Fungi</taxon>
        <taxon>Dikarya</taxon>
        <taxon>Ascomycota</taxon>
        <taxon>Pezizomycotina</taxon>
        <taxon>Sordariomycetes</taxon>
        <taxon>Hypocreomycetidae</taxon>
        <taxon>Glomerellales</taxon>
        <taxon>Glomerellaceae</taxon>
        <taxon>Colletotrichum</taxon>
        <taxon>Colletotrichum graminicola species complex</taxon>
    </lineage>
</organism>
<protein>
    <submittedName>
        <fullName evidence="2">Uncharacterized protein</fullName>
    </submittedName>
</protein>
<feature type="region of interest" description="Disordered" evidence="1">
    <location>
        <begin position="1"/>
        <end position="49"/>
    </location>
</feature>
<evidence type="ECO:0000256" key="1">
    <source>
        <dbReference type="SAM" id="MobiDB-lite"/>
    </source>
</evidence>
<accession>A0AAD9H189</accession>
<evidence type="ECO:0000313" key="3">
    <source>
        <dbReference type="Proteomes" id="UP001232148"/>
    </source>
</evidence>
<dbReference type="Proteomes" id="UP001232148">
    <property type="component" value="Unassembled WGS sequence"/>
</dbReference>
<proteinExistence type="predicted"/>